<comment type="caution">
    <text evidence="2">The sequence shown here is derived from an EMBL/GenBank/DDBJ whole genome shotgun (WGS) entry which is preliminary data.</text>
</comment>
<evidence type="ECO:0000313" key="2">
    <source>
        <dbReference type="EMBL" id="TNV88241.1"/>
    </source>
</evidence>
<evidence type="ECO:0000256" key="1">
    <source>
        <dbReference type="SAM" id="MobiDB-lite"/>
    </source>
</evidence>
<feature type="compositionally biased region" description="Polar residues" evidence="1">
    <location>
        <begin position="75"/>
        <end position="95"/>
    </location>
</feature>
<evidence type="ECO:0000313" key="3">
    <source>
        <dbReference type="Proteomes" id="UP000785679"/>
    </source>
</evidence>
<feature type="region of interest" description="Disordered" evidence="1">
    <location>
        <begin position="52"/>
        <end position="95"/>
    </location>
</feature>
<reference evidence="2" key="1">
    <citation type="submission" date="2019-06" db="EMBL/GenBank/DDBJ databases">
        <authorList>
            <person name="Zheng W."/>
        </authorList>
    </citation>
    <scope>NUCLEOTIDE SEQUENCE</scope>
    <source>
        <strain evidence="2">QDHG01</strain>
    </source>
</reference>
<dbReference type="AlphaFoldDB" id="A0A8J8PA52"/>
<accession>A0A8J8PA52</accession>
<protein>
    <submittedName>
        <fullName evidence="2">Uncharacterized protein</fullName>
    </submittedName>
</protein>
<proteinExistence type="predicted"/>
<feature type="compositionally biased region" description="Polar residues" evidence="1">
    <location>
        <begin position="52"/>
        <end position="62"/>
    </location>
</feature>
<organism evidence="2 3">
    <name type="scientific">Halteria grandinella</name>
    <dbReference type="NCBI Taxonomy" id="5974"/>
    <lineage>
        <taxon>Eukaryota</taxon>
        <taxon>Sar</taxon>
        <taxon>Alveolata</taxon>
        <taxon>Ciliophora</taxon>
        <taxon>Intramacronucleata</taxon>
        <taxon>Spirotrichea</taxon>
        <taxon>Stichotrichia</taxon>
        <taxon>Sporadotrichida</taxon>
        <taxon>Halteriidae</taxon>
        <taxon>Halteria</taxon>
    </lineage>
</organism>
<name>A0A8J8PA52_HALGN</name>
<sequence>MYLLSSLSGMLSQMVLTVSSHQIHPAQSKTRPVAKSKTQLWQILIQAIHPSTAHNPQQTFSPPNRVAIQTPPAPSSTCSQTRQEQTQKRQMNQSQ</sequence>
<keyword evidence="3" id="KW-1185">Reference proteome</keyword>
<gene>
    <name evidence="2" type="ORF">FGO68_gene1161</name>
</gene>
<dbReference type="Proteomes" id="UP000785679">
    <property type="component" value="Unassembled WGS sequence"/>
</dbReference>
<dbReference type="EMBL" id="RRYP01000013">
    <property type="protein sequence ID" value="TNV88241.1"/>
    <property type="molecule type" value="Genomic_DNA"/>
</dbReference>